<proteinExistence type="predicted"/>
<organism evidence="2 3">
    <name type="scientific">Echinococcus multilocularis</name>
    <name type="common">Fox tapeworm</name>
    <dbReference type="NCBI Taxonomy" id="6211"/>
    <lineage>
        <taxon>Eukaryota</taxon>
        <taxon>Metazoa</taxon>
        <taxon>Spiralia</taxon>
        <taxon>Lophotrochozoa</taxon>
        <taxon>Platyhelminthes</taxon>
        <taxon>Cestoda</taxon>
        <taxon>Eucestoda</taxon>
        <taxon>Cyclophyllidea</taxon>
        <taxon>Taeniidae</taxon>
        <taxon>Echinococcus</taxon>
    </lineage>
</organism>
<feature type="transmembrane region" description="Helical" evidence="1">
    <location>
        <begin position="84"/>
        <end position="105"/>
    </location>
</feature>
<feature type="transmembrane region" description="Helical" evidence="1">
    <location>
        <begin position="117"/>
        <end position="138"/>
    </location>
</feature>
<keyword evidence="1" id="KW-0812">Transmembrane</keyword>
<dbReference type="Proteomes" id="UP000017246">
    <property type="component" value="Unassembled WGS sequence"/>
</dbReference>
<evidence type="ECO:0000313" key="2">
    <source>
        <dbReference type="EMBL" id="CUT98432.1"/>
    </source>
</evidence>
<accession>A0A0S4MLE0</accession>
<sequence>MGITEELQWPRGSNAISRIVTSRLRWLCALGPYRSLGLVQGMTMAMGRMMECICIILVEWFKPSIHAMYVIGTFTEAASLELRLALLTVGCYAFSNVSHLPIFMMEKRAGGTFLQQFTYMLFLCVLMPSLISSFVLFLP</sequence>
<reference evidence="2" key="1">
    <citation type="journal article" date="2013" name="Nature">
        <title>The genomes of four tapeworm species reveal adaptations to parasitism.</title>
        <authorList>
            <person name="Tsai I.J."/>
            <person name="Zarowiecki M."/>
            <person name="Holroyd N."/>
            <person name="Garciarrubio A."/>
            <person name="Sanchez-Flores A."/>
            <person name="Brooks K.L."/>
            <person name="Tracey A."/>
            <person name="Bobes R.J."/>
            <person name="Fragoso G."/>
            <person name="Sciutto E."/>
            <person name="Aslett M."/>
            <person name="Beasley H."/>
            <person name="Bennett H.M."/>
            <person name="Cai J."/>
            <person name="Camicia F."/>
            <person name="Clark R."/>
            <person name="Cucher M."/>
            <person name="De Silva N."/>
            <person name="Day T.A."/>
            <person name="Deplazes P."/>
            <person name="Estrada K."/>
            <person name="Fernandez C."/>
            <person name="Holland P.W."/>
            <person name="Hou J."/>
            <person name="Hu S."/>
            <person name="Huckvale T."/>
            <person name="Hung S.S."/>
            <person name="Kamenetzky L."/>
            <person name="Keane J.A."/>
            <person name="Kiss F."/>
            <person name="Koziol U."/>
            <person name="Lambert O."/>
            <person name="Liu K."/>
            <person name="Luo X."/>
            <person name="Luo Y."/>
            <person name="Macchiaroli N."/>
            <person name="Nichol S."/>
            <person name="Paps J."/>
            <person name="Parkinson J."/>
            <person name="Pouchkina-Stantcheva N."/>
            <person name="Riddiford N."/>
            <person name="Rosenzvit M."/>
            <person name="Salinas G."/>
            <person name="Wasmuth J.D."/>
            <person name="Zamanian M."/>
            <person name="Zheng Y."/>
            <person name="Cai X."/>
            <person name="Soberon X."/>
            <person name="Olson P.D."/>
            <person name="Laclette J.P."/>
            <person name="Brehm K."/>
            <person name="Berriman M."/>
            <person name="Garciarrubio A."/>
            <person name="Bobes R.J."/>
            <person name="Fragoso G."/>
            <person name="Sanchez-Flores A."/>
            <person name="Estrada K."/>
            <person name="Cevallos M.A."/>
            <person name="Morett E."/>
            <person name="Gonzalez V."/>
            <person name="Portillo T."/>
            <person name="Ochoa-Leyva A."/>
            <person name="Jose M.V."/>
            <person name="Sciutto E."/>
            <person name="Landa A."/>
            <person name="Jimenez L."/>
            <person name="Valdes V."/>
            <person name="Carrero J.C."/>
            <person name="Larralde C."/>
            <person name="Morales-Montor J."/>
            <person name="Limon-Lason J."/>
            <person name="Soberon X."/>
            <person name="Laclette J.P."/>
        </authorList>
    </citation>
    <scope>NUCLEOTIDE SEQUENCE [LARGE SCALE GENOMIC DNA]</scope>
</reference>
<dbReference type="AlphaFoldDB" id="A0A0S4MLE0"/>
<protein>
    <submittedName>
        <fullName evidence="2">Phosphatidylinositol</fullName>
    </submittedName>
</protein>
<dbReference type="EMBL" id="LN901772">
    <property type="protein sequence ID" value="CUT98432.1"/>
    <property type="molecule type" value="Genomic_DNA"/>
</dbReference>
<evidence type="ECO:0000256" key="1">
    <source>
        <dbReference type="SAM" id="Phobius"/>
    </source>
</evidence>
<feature type="transmembrane region" description="Helical" evidence="1">
    <location>
        <begin position="52"/>
        <end position="72"/>
    </location>
</feature>
<keyword evidence="1" id="KW-1133">Transmembrane helix</keyword>
<keyword evidence="3" id="KW-1185">Reference proteome</keyword>
<name>A0A0S4MLE0_ECHMU</name>
<evidence type="ECO:0000313" key="3">
    <source>
        <dbReference type="Proteomes" id="UP000017246"/>
    </source>
</evidence>
<reference evidence="2" key="2">
    <citation type="submission" date="2015-11" db="EMBL/GenBank/DDBJ databases">
        <authorList>
            <person name="Zhang Y."/>
            <person name="Guo Z."/>
        </authorList>
    </citation>
    <scope>NUCLEOTIDE SEQUENCE</scope>
</reference>
<keyword evidence="1" id="KW-0472">Membrane</keyword>